<dbReference type="GO" id="GO:0005975">
    <property type="term" value="P:carbohydrate metabolic process"/>
    <property type="evidence" value="ECO:0007669"/>
    <property type="project" value="InterPro"/>
</dbReference>
<dbReference type="Gene3D" id="3.20.20.80">
    <property type="entry name" value="Glycosidases"/>
    <property type="match status" value="1"/>
</dbReference>
<keyword evidence="2" id="KW-0378">Hydrolase</keyword>
<keyword evidence="4" id="KW-0732">Signal</keyword>
<protein>
    <recommendedName>
        <fullName evidence="7">Beta-glucosidase</fullName>
    </recommendedName>
</protein>
<evidence type="ECO:0000256" key="4">
    <source>
        <dbReference type="SAM" id="SignalP"/>
    </source>
</evidence>
<reference evidence="5 6" key="1">
    <citation type="submission" date="2024-01" db="EMBL/GenBank/DDBJ databases">
        <title>Genome assemblies of Stephania.</title>
        <authorList>
            <person name="Yang L."/>
        </authorList>
    </citation>
    <scope>NUCLEOTIDE SEQUENCE [LARGE SCALE GENOMIC DNA]</scope>
    <source>
        <strain evidence="5">YNDBR</strain>
        <tissue evidence="5">Leaf</tissue>
    </source>
</reference>
<dbReference type="InterPro" id="IPR033132">
    <property type="entry name" value="GH_1_N_CS"/>
</dbReference>
<feature type="signal peptide" evidence="4">
    <location>
        <begin position="1"/>
        <end position="28"/>
    </location>
</feature>
<dbReference type="InterPro" id="IPR017853">
    <property type="entry name" value="GH"/>
</dbReference>
<evidence type="ECO:0008006" key="7">
    <source>
        <dbReference type="Google" id="ProtNLM"/>
    </source>
</evidence>
<dbReference type="PANTHER" id="PTHR10353:SF29">
    <property type="entry name" value="BETA-GLUCOSIDASE 11"/>
    <property type="match status" value="1"/>
</dbReference>
<evidence type="ECO:0000256" key="3">
    <source>
        <dbReference type="RuleBase" id="RU003690"/>
    </source>
</evidence>
<evidence type="ECO:0000256" key="2">
    <source>
        <dbReference type="ARBA" id="ARBA00022801"/>
    </source>
</evidence>
<evidence type="ECO:0000313" key="5">
    <source>
        <dbReference type="EMBL" id="KAK9099039.1"/>
    </source>
</evidence>
<proteinExistence type="inferred from homology"/>
<feature type="chain" id="PRO_5042927766" description="Beta-glucosidase" evidence="4">
    <location>
        <begin position="29"/>
        <end position="188"/>
    </location>
</feature>
<dbReference type="InterPro" id="IPR001360">
    <property type="entry name" value="Glyco_hydro_1"/>
</dbReference>
<comment type="similarity">
    <text evidence="1 3">Belongs to the glycosyl hydrolase 1 family.</text>
</comment>
<dbReference type="PANTHER" id="PTHR10353">
    <property type="entry name" value="GLYCOSYL HYDROLASE"/>
    <property type="match status" value="1"/>
</dbReference>
<evidence type="ECO:0000313" key="6">
    <source>
        <dbReference type="Proteomes" id="UP001420932"/>
    </source>
</evidence>
<name>A0AAP0F1R3_9MAGN</name>
<sequence length="188" mass="20824">MGCLKRDFVAWALLVSVALLNLANQGSGIDRRSFPDGFQFGFSSSAYQMEGAAHEDGRGLSIWDTFCAIPGKILNGDTGDIAVDMYHHYKRQICDKPLSLNNNRNGSVADRSPVRKDVSVANLLLFSNRHNLSLIFLVSKDVFCRNYVSVQRHTTFVVDCAQSAKTLSVTTLLLFSDRRCLSLSLVTN</sequence>
<dbReference type="SUPFAM" id="SSF51445">
    <property type="entry name" value="(Trans)glycosidases"/>
    <property type="match status" value="1"/>
</dbReference>
<dbReference type="Pfam" id="PF00232">
    <property type="entry name" value="Glyco_hydro_1"/>
    <property type="match status" value="1"/>
</dbReference>
<dbReference type="PROSITE" id="PS00653">
    <property type="entry name" value="GLYCOSYL_HYDROL_F1_2"/>
    <property type="match status" value="1"/>
</dbReference>
<dbReference type="Proteomes" id="UP001420932">
    <property type="component" value="Unassembled WGS sequence"/>
</dbReference>
<gene>
    <name evidence="5" type="ORF">Syun_026084</name>
</gene>
<accession>A0AAP0F1R3</accession>
<dbReference type="EMBL" id="JBBNAF010000011">
    <property type="protein sequence ID" value="KAK9099039.1"/>
    <property type="molecule type" value="Genomic_DNA"/>
</dbReference>
<dbReference type="GO" id="GO:0008422">
    <property type="term" value="F:beta-glucosidase activity"/>
    <property type="evidence" value="ECO:0007669"/>
    <property type="project" value="TreeGrafter"/>
</dbReference>
<keyword evidence="6" id="KW-1185">Reference proteome</keyword>
<evidence type="ECO:0000256" key="1">
    <source>
        <dbReference type="ARBA" id="ARBA00010838"/>
    </source>
</evidence>
<comment type="caution">
    <text evidence="5">The sequence shown here is derived from an EMBL/GenBank/DDBJ whole genome shotgun (WGS) entry which is preliminary data.</text>
</comment>
<organism evidence="5 6">
    <name type="scientific">Stephania yunnanensis</name>
    <dbReference type="NCBI Taxonomy" id="152371"/>
    <lineage>
        <taxon>Eukaryota</taxon>
        <taxon>Viridiplantae</taxon>
        <taxon>Streptophyta</taxon>
        <taxon>Embryophyta</taxon>
        <taxon>Tracheophyta</taxon>
        <taxon>Spermatophyta</taxon>
        <taxon>Magnoliopsida</taxon>
        <taxon>Ranunculales</taxon>
        <taxon>Menispermaceae</taxon>
        <taxon>Menispermoideae</taxon>
        <taxon>Cissampelideae</taxon>
        <taxon>Stephania</taxon>
    </lineage>
</organism>
<dbReference type="AlphaFoldDB" id="A0AAP0F1R3"/>